<feature type="domain" description="DUF3899" evidence="2">
    <location>
        <begin position="32"/>
        <end position="86"/>
    </location>
</feature>
<feature type="transmembrane region" description="Helical" evidence="1">
    <location>
        <begin position="29"/>
        <end position="52"/>
    </location>
</feature>
<protein>
    <submittedName>
        <fullName evidence="3">DUF3899 domain-containing protein</fullName>
    </submittedName>
</protein>
<keyword evidence="1" id="KW-0472">Membrane</keyword>
<name>A0A974NQN7_PERPY</name>
<gene>
    <name evidence="3" type="ORF">I6J18_09565</name>
</gene>
<proteinExistence type="predicted"/>
<dbReference type="Pfam" id="PF13038">
    <property type="entry name" value="DUF3899"/>
    <property type="match status" value="1"/>
</dbReference>
<dbReference type="EMBL" id="CP068053">
    <property type="protein sequence ID" value="QQT02055.1"/>
    <property type="molecule type" value="Genomic_DNA"/>
</dbReference>
<evidence type="ECO:0000259" key="2">
    <source>
        <dbReference type="Pfam" id="PF13038"/>
    </source>
</evidence>
<reference evidence="3 4" key="1">
    <citation type="submission" date="2021-01" db="EMBL/GenBank/DDBJ databases">
        <title>FDA dAtabase for Regulatory Grade micrObial Sequences (FDA-ARGOS): Supporting development and validation of Infectious Disease Dx tests.</title>
        <authorList>
            <person name="Nelson B."/>
            <person name="Plummer A."/>
            <person name="Tallon L."/>
            <person name="Sadzewicz L."/>
            <person name="Zhao X."/>
            <person name="Boylan J."/>
            <person name="Ott S."/>
            <person name="Bowen H."/>
            <person name="Vavikolanu K."/>
            <person name="Mehta A."/>
            <person name="Aluvathingal J."/>
            <person name="Nadendla S."/>
            <person name="Myers T."/>
            <person name="Yan Y."/>
            <person name="Sichtig H."/>
        </authorList>
    </citation>
    <scope>NUCLEOTIDE SEQUENCE [LARGE SCALE GENOMIC DNA]</scope>
    <source>
        <strain evidence="3 4">FDAARGOS_1161</strain>
    </source>
</reference>
<dbReference type="InterPro" id="IPR025007">
    <property type="entry name" value="DUF3899"/>
</dbReference>
<dbReference type="Proteomes" id="UP000595254">
    <property type="component" value="Chromosome"/>
</dbReference>
<evidence type="ECO:0000256" key="1">
    <source>
        <dbReference type="SAM" id="Phobius"/>
    </source>
</evidence>
<evidence type="ECO:0000313" key="4">
    <source>
        <dbReference type="Proteomes" id="UP000595254"/>
    </source>
</evidence>
<keyword evidence="1" id="KW-1133">Transmembrane helix</keyword>
<dbReference type="KEGG" id="ppsr:I6J18_09565"/>
<dbReference type="AlphaFoldDB" id="A0A974NQN7"/>
<evidence type="ECO:0000313" key="3">
    <source>
        <dbReference type="EMBL" id="QQT02055.1"/>
    </source>
</evidence>
<accession>A0A974NQN7</accession>
<feature type="transmembrane region" description="Helical" evidence="1">
    <location>
        <begin position="91"/>
        <end position="113"/>
    </location>
</feature>
<organism evidence="3 4">
    <name type="scientific">Peribacillus psychrosaccharolyticus</name>
    <name type="common">Bacillus psychrosaccharolyticus</name>
    <dbReference type="NCBI Taxonomy" id="1407"/>
    <lineage>
        <taxon>Bacteria</taxon>
        <taxon>Bacillati</taxon>
        <taxon>Bacillota</taxon>
        <taxon>Bacilli</taxon>
        <taxon>Bacillales</taxon>
        <taxon>Bacillaceae</taxon>
        <taxon>Peribacillus</taxon>
    </lineage>
</organism>
<sequence length="114" mass="13366">MKKYVFWTSFFLLLAVSLSLIIYHELSLLYFIDITFYLASFILLFTLLTFVIQNGLFDGIFYSFRKYFESQKPSGEQEEISRLSDLLSINLGVFFLIGFSLLFVVLAGLFIYYL</sequence>
<keyword evidence="4" id="KW-1185">Reference proteome</keyword>
<dbReference type="RefSeq" id="WP_201648137.1">
    <property type="nucleotide sequence ID" value="NZ_CP068053.1"/>
</dbReference>
<keyword evidence="1" id="KW-0812">Transmembrane</keyword>